<dbReference type="SMART" id="SM00850">
    <property type="entry name" value="LytTR"/>
    <property type="match status" value="1"/>
</dbReference>
<evidence type="ECO:0000313" key="6">
    <source>
        <dbReference type="Proteomes" id="UP001500021"/>
    </source>
</evidence>
<sequence length="255" mass="28693">MWLAYTPLTISSLAWLKQRKSLITSFIIVGLLSIFLATFTREVIYFVTDNANWRVDSVIPHVIAYFPKYSITFVLIALCWYLSLFQQKLNSTSTPSVSESNTNESNADENNTNNTTSIHTHPVSEPLKHCNTQLVHADNTIEKHKVAITGINVEHLGLTITLPFDEVYLISAAGNYVDIICQNTQYILRTPLKGMLANLPEQQFMQVHRSHIVNLSKIIQLSTNGSGTSQITLDNQQTINISKKLKHTIKTLVHA</sequence>
<evidence type="ECO:0000256" key="3">
    <source>
        <dbReference type="SAM" id="Phobius"/>
    </source>
</evidence>
<feature type="transmembrane region" description="Helical" evidence="3">
    <location>
        <begin position="59"/>
        <end position="82"/>
    </location>
</feature>
<gene>
    <name evidence="5" type="ORF">GCM10009111_10530</name>
</gene>
<evidence type="ECO:0000259" key="4">
    <source>
        <dbReference type="PROSITE" id="PS50930"/>
    </source>
</evidence>
<dbReference type="Proteomes" id="UP001500021">
    <property type="component" value="Unassembled WGS sequence"/>
</dbReference>
<organism evidence="5 6">
    <name type="scientific">Colwellia asteriadis</name>
    <dbReference type="NCBI Taxonomy" id="517723"/>
    <lineage>
        <taxon>Bacteria</taxon>
        <taxon>Pseudomonadati</taxon>
        <taxon>Pseudomonadota</taxon>
        <taxon>Gammaproteobacteria</taxon>
        <taxon>Alteromonadales</taxon>
        <taxon>Colwelliaceae</taxon>
        <taxon>Colwellia</taxon>
    </lineage>
</organism>
<evidence type="ECO:0000256" key="2">
    <source>
        <dbReference type="SAM" id="MobiDB-lite"/>
    </source>
</evidence>
<keyword evidence="1" id="KW-0902">Two-component regulatory system</keyword>
<keyword evidence="3" id="KW-0812">Transmembrane</keyword>
<evidence type="ECO:0000256" key="1">
    <source>
        <dbReference type="ARBA" id="ARBA00023012"/>
    </source>
</evidence>
<dbReference type="EMBL" id="BAAAFA010000003">
    <property type="protein sequence ID" value="GAA0814123.1"/>
    <property type="molecule type" value="Genomic_DNA"/>
</dbReference>
<dbReference type="InterPro" id="IPR007492">
    <property type="entry name" value="LytTR_DNA-bd_dom"/>
</dbReference>
<feature type="region of interest" description="Disordered" evidence="2">
    <location>
        <begin position="92"/>
        <end position="124"/>
    </location>
</feature>
<feature type="compositionally biased region" description="Low complexity" evidence="2">
    <location>
        <begin position="98"/>
        <end position="116"/>
    </location>
</feature>
<dbReference type="PROSITE" id="PS50930">
    <property type="entry name" value="HTH_LYTTR"/>
    <property type="match status" value="1"/>
</dbReference>
<dbReference type="Pfam" id="PF04397">
    <property type="entry name" value="LytTR"/>
    <property type="match status" value="1"/>
</dbReference>
<keyword evidence="3" id="KW-1133">Transmembrane helix</keyword>
<dbReference type="PANTHER" id="PTHR37299:SF1">
    <property type="entry name" value="STAGE 0 SPORULATION PROTEIN A HOMOLOG"/>
    <property type="match status" value="1"/>
</dbReference>
<name>A0ABN1L512_9GAMM</name>
<keyword evidence="3" id="KW-0472">Membrane</keyword>
<dbReference type="Gene3D" id="2.40.50.1020">
    <property type="entry name" value="LytTr DNA-binding domain"/>
    <property type="match status" value="1"/>
</dbReference>
<keyword evidence="6" id="KW-1185">Reference proteome</keyword>
<feature type="domain" description="HTH LytTR-type" evidence="4">
    <location>
        <begin position="151"/>
        <end position="255"/>
    </location>
</feature>
<proteinExistence type="predicted"/>
<dbReference type="InterPro" id="IPR046947">
    <property type="entry name" value="LytR-like"/>
</dbReference>
<evidence type="ECO:0000313" key="5">
    <source>
        <dbReference type="EMBL" id="GAA0814123.1"/>
    </source>
</evidence>
<dbReference type="PANTHER" id="PTHR37299">
    <property type="entry name" value="TRANSCRIPTIONAL REGULATOR-RELATED"/>
    <property type="match status" value="1"/>
</dbReference>
<accession>A0ABN1L512</accession>
<reference evidence="5 6" key="1">
    <citation type="journal article" date="2019" name="Int. J. Syst. Evol. Microbiol.">
        <title>The Global Catalogue of Microorganisms (GCM) 10K type strain sequencing project: providing services to taxonomists for standard genome sequencing and annotation.</title>
        <authorList>
            <consortium name="The Broad Institute Genomics Platform"/>
            <consortium name="The Broad Institute Genome Sequencing Center for Infectious Disease"/>
            <person name="Wu L."/>
            <person name="Ma J."/>
        </authorList>
    </citation>
    <scope>NUCLEOTIDE SEQUENCE [LARGE SCALE GENOMIC DNA]</scope>
    <source>
        <strain evidence="5 6">JCM 15608</strain>
    </source>
</reference>
<feature type="transmembrane region" description="Helical" evidence="3">
    <location>
        <begin position="21"/>
        <end position="39"/>
    </location>
</feature>
<comment type="caution">
    <text evidence="5">The sequence shown here is derived from an EMBL/GenBank/DDBJ whole genome shotgun (WGS) entry which is preliminary data.</text>
</comment>
<protein>
    <recommendedName>
        <fullName evidence="4">HTH LytTR-type domain-containing protein</fullName>
    </recommendedName>
</protein>